<organism evidence="4 5">
    <name type="scientific">Halomonas icarae</name>
    <dbReference type="NCBI Taxonomy" id="2691040"/>
    <lineage>
        <taxon>Bacteria</taxon>
        <taxon>Pseudomonadati</taxon>
        <taxon>Pseudomonadota</taxon>
        <taxon>Gammaproteobacteria</taxon>
        <taxon>Oceanospirillales</taxon>
        <taxon>Halomonadaceae</taxon>
        <taxon>Halomonas</taxon>
    </lineage>
</organism>
<dbReference type="Proteomes" id="UP000448235">
    <property type="component" value="Unassembled WGS sequence"/>
</dbReference>
<protein>
    <submittedName>
        <fullName evidence="4">SDR family NAD(P)-dependent oxidoreductase</fullName>
    </submittedName>
</protein>
<dbReference type="InterPro" id="IPR036291">
    <property type="entry name" value="NAD(P)-bd_dom_sf"/>
</dbReference>
<name>A0A7X4W0K0_9GAMM</name>
<evidence type="ECO:0000256" key="1">
    <source>
        <dbReference type="ARBA" id="ARBA00006484"/>
    </source>
</evidence>
<evidence type="ECO:0000313" key="5">
    <source>
        <dbReference type="Proteomes" id="UP000448235"/>
    </source>
</evidence>
<dbReference type="GO" id="GO:0016491">
    <property type="term" value="F:oxidoreductase activity"/>
    <property type="evidence" value="ECO:0007669"/>
    <property type="project" value="UniProtKB-KW"/>
</dbReference>
<comment type="caution">
    <text evidence="4">The sequence shown here is derived from an EMBL/GenBank/DDBJ whole genome shotgun (WGS) entry which is preliminary data.</text>
</comment>
<accession>A0A7X4W0K0</accession>
<dbReference type="InterPro" id="IPR002347">
    <property type="entry name" value="SDR_fam"/>
</dbReference>
<dbReference type="AlphaFoldDB" id="A0A7X4W0K0"/>
<comment type="similarity">
    <text evidence="1 3">Belongs to the short-chain dehydrogenases/reductases (SDR) family.</text>
</comment>
<dbReference type="Pfam" id="PF00106">
    <property type="entry name" value="adh_short"/>
    <property type="match status" value="1"/>
</dbReference>
<reference evidence="4 5" key="1">
    <citation type="submission" date="2019-12" db="EMBL/GenBank/DDBJ databases">
        <title>Draft genome sequencing of Halomonas icarensis D1-1.</title>
        <authorList>
            <person name="Pandiyan K."/>
            <person name="Kushwaha P."/>
            <person name="Gowdham M."/>
            <person name="Chakdar H."/>
            <person name="Singh A."/>
            <person name="Kumar M."/>
            <person name="Saxena A.K."/>
        </authorList>
    </citation>
    <scope>NUCLEOTIDE SEQUENCE [LARGE SCALE GENOMIC DNA]</scope>
    <source>
        <strain evidence="4 5">D1-1</strain>
    </source>
</reference>
<evidence type="ECO:0000256" key="3">
    <source>
        <dbReference type="RuleBase" id="RU000363"/>
    </source>
</evidence>
<dbReference type="PRINTS" id="PR00081">
    <property type="entry name" value="GDHRDH"/>
</dbReference>
<sequence>MDTALVTGATSGVGRAIALRLAQEGYNVLAMGRNAAALDELSRTPGVTPICVELTDREAVCEALDNNPVDVLVNNAGIMPPLSAFQDSEQADIDAAIAVNFSAQVALTRLVVPVMCQRGRGHMFFTGSTAGHAPFPNMAVYCATKAAIGGFAQALRLDVANSGVRVTEIVAGRIETNLYHDILSAEKRAAMYAGQTAVQPEDVAEMLSTVLAMPASVDVSRFDIVPARKAESANKQK</sequence>
<proteinExistence type="inferred from homology"/>
<evidence type="ECO:0000256" key="2">
    <source>
        <dbReference type="ARBA" id="ARBA00023002"/>
    </source>
</evidence>
<dbReference type="PANTHER" id="PTHR44196:SF1">
    <property type="entry name" value="DEHYDROGENASE_REDUCTASE SDR FAMILY MEMBER 7B"/>
    <property type="match status" value="1"/>
</dbReference>
<keyword evidence="2" id="KW-0560">Oxidoreductase</keyword>
<dbReference type="PANTHER" id="PTHR44196">
    <property type="entry name" value="DEHYDROGENASE/REDUCTASE SDR FAMILY MEMBER 7B"/>
    <property type="match status" value="1"/>
</dbReference>
<evidence type="ECO:0000313" key="4">
    <source>
        <dbReference type="EMBL" id="NAW12853.1"/>
    </source>
</evidence>
<keyword evidence="5" id="KW-1185">Reference proteome</keyword>
<dbReference type="Gene3D" id="3.40.50.720">
    <property type="entry name" value="NAD(P)-binding Rossmann-like Domain"/>
    <property type="match status" value="1"/>
</dbReference>
<dbReference type="EMBL" id="WUTS01000001">
    <property type="protein sequence ID" value="NAW12853.1"/>
    <property type="molecule type" value="Genomic_DNA"/>
</dbReference>
<gene>
    <name evidence="4" type="ORF">GRB80_08345</name>
</gene>
<dbReference type="SUPFAM" id="SSF51735">
    <property type="entry name" value="NAD(P)-binding Rossmann-fold domains"/>
    <property type="match status" value="1"/>
</dbReference>
<dbReference type="PROSITE" id="PS00061">
    <property type="entry name" value="ADH_SHORT"/>
    <property type="match status" value="1"/>
</dbReference>
<dbReference type="InterPro" id="IPR020904">
    <property type="entry name" value="Sc_DH/Rdtase_CS"/>
</dbReference>
<dbReference type="GO" id="GO:0016020">
    <property type="term" value="C:membrane"/>
    <property type="evidence" value="ECO:0007669"/>
    <property type="project" value="TreeGrafter"/>
</dbReference>
<dbReference type="RefSeq" id="WP_161423235.1">
    <property type="nucleotide sequence ID" value="NZ_JARWMY010000027.1"/>
</dbReference>
<dbReference type="PRINTS" id="PR00080">
    <property type="entry name" value="SDRFAMILY"/>
</dbReference>